<dbReference type="SUPFAM" id="SSF47413">
    <property type="entry name" value="lambda repressor-like DNA-binding domains"/>
    <property type="match status" value="1"/>
</dbReference>
<dbReference type="GO" id="GO:0003677">
    <property type="term" value="F:DNA binding"/>
    <property type="evidence" value="ECO:0007669"/>
    <property type="project" value="InterPro"/>
</dbReference>
<gene>
    <name evidence="2" type="ORF">BACDOR_01471</name>
</gene>
<dbReference type="Proteomes" id="UP000004849">
    <property type="component" value="Unassembled WGS sequence"/>
</dbReference>
<dbReference type="InterPro" id="IPR001387">
    <property type="entry name" value="Cro/C1-type_HTH"/>
</dbReference>
<evidence type="ECO:0000259" key="1">
    <source>
        <dbReference type="PROSITE" id="PS50943"/>
    </source>
</evidence>
<accession>B6VWE8</accession>
<protein>
    <recommendedName>
        <fullName evidence="1">HTH cro/C1-type domain-containing protein</fullName>
    </recommendedName>
</protein>
<dbReference type="CDD" id="cd00093">
    <property type="entry name" value="HTH_XRE"/>
    <property type="match status" value="1"/>
</dbReference>
<proteinExistence type="predicted"/>
<name>B6VWE8_9BACT</name>
<dbReference type="InterPro" id="IPR010982">
    <property type="entry name" value="Lambda_DNA-bd_dom_sf"/>
</dbReference>
<organism evidence="2 3">
    <name type="scientific">Phocaeicola dorei DSM 17855</name>
    <dbReference type="NCBI Taxonomy" id="483217"/>
    <lineage>
        <taxon>Bacteria</taxon>
        <taxon>Pseudomonadati</taxon>
        <taxon>Bacteroidota</taxon>
        <taxon>Bacteroidia</taxon>
        <taxon>Bacteroidales</taxon>
        <taxon>Bacteroidaceae</taxon>
        <taxon>Phocaeicola</taxon>
    </lineage>
</organism>
<dbReference type="Pfam" id="PF01381">
    <property type="entry name" value="HTH_3"/>
    <property type="match status" value="1"/>
</dbReference>
<dbReference type="EMBL" id="ABWZ01000029">
    <property type="protein sequence ID" value="EEB25940.1"/>
    <property type="molecule type" value="Genomic_DNA"/>
</dbReference>
<dbReference type="Gene3D" id="1.10.260.40">
    <property type="entry name" value="lambda repressor-like DNA-binding domains"/>
    <property type="match status" value="1"/>
</dbReference>
<dbReference type="PROSITE" id="PS50943">
    <property type="entry name" value="HTH_CROC1"/>
    <property type="match status" value="1"/>
</dbReference>
<dbReference type="HOGENOM" id="CLU_160488_0_0_10"/>
<sequence length="128" mass="14634">MQSENMNQQPEGCAISIIYSTFAYKIRQRYFLMHTMAEEKIDNALEVKEERVECKGENWVCHSQAIAAIMSNRMGELGMTQRVLAEKMNCTQQYVSKVLKGRENLSLETLCKIENALGIKILQAGINR</sequence>
<reference evidence="2 3" key="1">
    <citation type="submission" date="2008-10" db="EMBL/GenBank/DDBJ databases">
        <title>Draft genome sequence of Bacteroides dorei (DSM 17855).</title>
        <authorList>
            <person name="Sudarsanam P."/>
            <person name="Ley R."/>
            <person name="Guruge J."/>
            <person name="Turnbaugh P.J."/>
            <person name="Mahowald M."/>
            <person name="Liep D."/>
            <person name="Gordon J."/>
        </authorList>
    </citation>
    <scope>NUCLEOTIDE SEQUENCE [LARGE SCALE GENOMIC DNA]</scope>
    <source>
        <strain evidence="2 3">DSM 17855</strain>
    </source>
</reference>
<evidence type="ECO:0000313" key="2">
    <source>
        <dbReference type="EMBL" id="EEB25940.1"/>
    </source>
</evidence>
<reference evidence="2 3" key="2">
    <citation type="submission" date="2008-10" db="EMBL/GenBank/DDBJ databases">
        <authorList>
            <person name="Fulton L."/>
            <person name="Clifton S."/>
            <person name="Fulton B."/>
            <person name="Xu J."/>
            <person name="Minx P."/>
            <person name="Pepin K.H."/>
            <person name="Johnson M."/>
            <person name="Thiruvilangam P."/>
            <person name="Bhonagiri V."/>
            <person name="Nash W.E."/>
            <person name="Mardis E.R."/>
            <person name="Wilson R.K."/>
        </authorList>
    </citation>
    <scope>NUCLEOTIDE SEQUENCE [LARGE SCALE GENOMIC DNA]</scope>
    <source>
        <strain evidence="2 3">DSM 17855</strain>
    </source>
</reference>
<dbReference type="AlphaFoldDB" id="B6VWE8"/>
<feature type="domain" description="HTH cro/C1-type" evidence="1">
    <location>
        <begin position="76"/>
        <end position="124"/>
    </location>
</feature>
<dbReference type="SMART" id="SM00530">
    <property type="entry name" value="HTH_XRE"/>
    <property type="match status" value="1"/>
</dbReference>
<evidence type="ECO:0000313" key="3">
    <source>
        <dbReference type="Proteomes" id="UP000004849"/>
    </source>
</evidence>